<keyword evidence="3" id="KW-1185">Reference proteome</keyword>
<proteinExistence type="predicted"/>
<protein>
    <submittedName>
        <fullName evidence="2">9560_t:CDS:1</fullName>
    </submittedName>
</protein>
<name>A0ABN7XLR6_GIGMA</name>
<organism evidence="2 3">
    <name type="scientific">Gigaspora margarita</name>
    <dbReference type="NCBI Taxonomy" id="4874"/>
    <lineage>
        <taxon>Eukaryota</taxon>
        <taxon>Fungi</taxon>
        <taxon>Fungi incertae sedis</taxon>
        <taxon>Mucoromycota</taxon>
        <taxon>Glomeromycotina</taxon>
        <taxon>Glomeromycetes</taxon>
        <taxon>Diversisporales</taxon>
        <taxon>Gigasporaceae</taxon>
        <taxon>Gigaspora</taxon>
    </lineage>
</organism>
<sequence length="133" mass="15353">KGHLCSRSSILIMAPKKIKITNNEIPNVNPPDDVYKTCCQYFTNERLRPIYDPHKYFCNQSINFHATLRNINEELKKKNENYIDGYIFSAAYKYVKENRRLAGGANGSRRDSTLSEEPSNNTIEQSSNYQPSL</sequence>
<gene>
    <name evidence="2" type="ORF">GMARGA_LOCUS43715</name>
</gene>
<dbReference type="EMBL" id="CAJVQB010143729">
    <property type="protein sequence ID" value="CAG8854894.1"/>
    <property type="molecule type" value="Genomic_DNA"/>
</dbReference>
<evidence type="ECO:0000313" key="2">
    <source>
        <dbReference type="EMBL" id="CAG8854894.1"/>
    </source>
</evidence>
<feature type="non-terminal residue" evidence="2">
    <location>
        <position position="133"/>
    </location>
</feature>
<feature type="non-terminal residue" evidence="2">
    <location>
        <position position="1"/>
    </location>
</feature>
<evidence type="ECO:0000256" key="1">
    <source>
        <dbReference type="SAM" id="MobiDB-lite"/>
    </source>
</evidence>
<accession>A0ABN7XLR6</accession>
<feature type="region of interest" description="Disordered" evidence="1">
    <location>
        <begin position="101"/>
        <end position="133"/>
    </location>
</feature>
<comment type="caution">
    <text evidence="2">The sequence shown here is derived from an EMBL/GenBank/DDBJ whole genome shotgun (WGS) entry which is preliminary data.</text>
</comment>
<evidence type="ECO:0000313" key="3">
    <source>
        <dbReference type="Proteomes" id="UP000789901"/>
    </source>
</evidence>
<feature type="compositionally biased region" description="Polar residues" evidence="1">
    <location>
        <begin position="115"/>
        <end position="133"/>
    </location>
</feature>
<dbReference type="Proteomes" id="UP000789901">
    <property type="component" value="Unassembled WGS sequence"/>
</dbReference>
<reference evidence="2 3" key="1">
    <citation type="submission" date="2021-06" db="EMBL/GenBank/DDBJ databases">
        <authorList>
            <person name="Kallberg Y."/>
            <person name="Tangrot J."/>
            <person name="Rosling A."/>
        </authorList>
    </citation>
    <scope>NUCLEOTIDE SEQUENCE [LARGE SCALE GENOMIC DNA]</scope>
    <source>
        <strain evidence="2 3">120-4 pot B 10/14</strain>
    </source>
</reference>